<gene>
    <name evidence="4" type="ORF">RM779_32400</name>
</gene>
<feature type="domain" description="Transglutaminase-like" evidence="3">
    <location>
        <begin position="482"/>
        <end position="552"/>
    </location>
</feature>
<keyword evidence="5" id="KW-1185">Reference proteome</keyword>
<evidence type="ECO:0000256" key="2">
    <source>
        <dbReference type="SAM" id="Phobius"/>
    </source>
</evidence>
<evidence type="ECO:0000313" key="5">
    <source>
        <dbReference type="Proteomes" id="UP001183615"/>
    </source>
</evidence>
<comment type="caution">
    <text evidence="4">The sequence shown here is derived from an EMBL/GenBank/DDBJ whole genome shotgun (WGS) entry which is preliminary data.</text>
</comment>
<dbReference type="InterPro" id="IPR002931">
    <property type="entry name" value="Transglutaminase-like"/>
</dbReference>
<feature type="compositionally biased region" description="Basic and acidic residues" evidence="1">
    <location>
        <begin position="561"/>
        <end position="578"/>
    </location>
</feature>
<keyword evidence="2" id="KW-1133">Transmembrane helix</keyword>
<proteinExistence type="predicted"/>
<dbReference type="Proteomes" id="UP001183615">
    <property type="component" value="Unassembled WGS sequence"/>
</dbReference>
<dbReference type="SMART" id="SM00460">
    <property type="entry name" value="TGc"/>
    <property type="match status" value="1"/>
</dbReference>
<dbReference type="Pfam" id="PF13559">
    <property type="entry name" value="DUF4129"/>
    <property type="match status" value="1"/>
</dbReference>
<evidence type="ECO:0000313" key="4">
    <source>
        <dbReference type="EMBL" id="MDT0447262.1"/>
    </source>
</evidence>
<dbReference type="SUPFAM" id="SSF54001">
    <property type="entry name" value="Cysteine proteinases"/>
    <property type="match status" value="1"/>
</dbReference>
<reference evidence="5" key="1">
    <citation type="submission" date="2023-07" db="EMBL/GenBank/DDBJ databases">
        <title>30 novel species of actinomycetes from the DSMZ collection.</title>
        <authorList>
            <person name="Nouioui I."/>
        </authorList>
    </citation>
    <scope>NUCLEOTIDE SEQUENCE [LARGE SCALE GENOMIC DNA]</scope>
    <source>
        <strain evidence="5">DSM 41886</strain>
    </source>
</reference>
<evidence type="ECO:0000259" key="3">
    <source>
        <dbReference type="SMART" id="SM00460"/>
    </source>
</evidence>
<feature type="transmembrane region" description="Helical" evidence="2">
    <location>
        <begin position="224"/>
        <end position="242"/>
    </location>
</feature>
<dbReference type="RefSeq" id="WP_311621378.1">
    <property type="nucleotide sequence ID" value="NZ_JAVREV010000029.1"/>
</dbReference>
<sequence>MDGTIRMAVAAWLATLAAAGALLPLIDGSDWLVQTAVLLAVQTGIGALLRGRGMPVAGVFAVQVLASLVMLTIVSARDHAVGGLLPGPTAFDEFGRLLTAGADDIGRYVVPAPATDGIRLMIFGGVLLIGLLVDLLAVPMRSAAAAGLPLLALYSVAAGVAQEDGGWPYFLAAAAGYLVLLLAEGRERLGRWGRFLSGPGHGRVMTPHDRALAAGPRARAGRRIGALTLGIAVLAPALLPSLGEGFLDLDGSGGSGGGGRGQLTAVNPVVSLQDQLNRPQNQEVLTYVTNSPAASDMYLRLVALDTFDGEEWTSAGWIENRLPETPWPVPGLAPDVPRTEVVTTIEASDSYAQSSLPVPYPAEWIETGQGWLFDRGSQTLASDDSDLTTRGATYDVGHLLVEPTAEQLANAPAPPQDWATYFTRLPEDLPPAVGSTAAEVTREAGNDYERAVALQNWFTQEGGFRYDTSVDAGSDADAIVNFLSQREGFCVHFAFTMATMARTLDIPAQVVVGFTPGIRQADGSFQVGTHNAHAWPELYFEGVGWVRFEPTPGQGNAPEYTRPELERPEPDPTERPEASEPTPTQPEPNTPSEAPESCTPGEEGCGEPPRLPGSDEDEAGFPVWPLLWTGGGLLVALALAGPLLWRSRARSRRLTAEAGTLAAWRELNDTAWDFGIEPQPWETPRQAAERVVRVAELADESAAAVRRVASAVEEELYAPRASLPRRSLAHDVQAAAGALRAGSGRWARLRALLLPRSAMRVMHLAAERRAAAGQRLRARLARLARLATRRT</sequence>
<dbReference type="InterPro" id="IPR025403">
    <property type="entry name" value="TgpA-like_C"/>
</dbReference>
<dbReference type="InterPro" id="IPR052901">
    <property type="entry name" value="Bact_TGase-like"/>
</dbReference>
<accession>A0ABU2SEH4</accession>
<evidence type="ECO:0000256" key="1">
    <source>
        <dbReference type="SAM" id="MobiDB-lite"/>
    </source>
</evidence>
<feature type="region of interest" description="Disordered" evidence="1">
    <location>
        <begin position="550"/>
        <end position="617"/>
    </location>
</feature>
<dbReference type="InterPro" id="IPR038765">
    <property type="entry name" value="Papain-like_cys_pep_sf"/>
</dbReference>
<feature type="transmembrane region" description="Helical" evidence="2">
    <location>
        <begin position="167"/>
        <end position="185"/>
    </location>
</feature>
<organism evidence="4 5">
    <name type="scientific">Streptomyces johnsoniae</name>
    <dbReference type="NCBI Taxonomy" id="3075532"/>
    <lineage>
        <taxon>Bacteria</taxon>
        <taxon>Bacillati</taxon>
        <taxon>Actinomycetota</taxon>
        <taxon>Actinomycetes</taxon>
        <taxon>Kitasatosporales</taxon>
        <taxon>Streptomycetaceae</taxon>
        <taxon>Streptomyces</taxon>
    </lineage>
</organism>
<feature type="transmembrane region" description="Helical" evidence="2">
    <location>
        <begin position="56"/>
        <end position="76"/>
    </location>
</feature>
<feature type="transmembrane region" description="Helical" evidence="2">
    <location>
        <begin position="143"/>
        <end position="161"/>
    </location>
</feature>
<feature type="transmembrane region" description="Helical" evidence="2">
    <location>
        <begin position="117"/>
        <end position="136"/>
    </location>
</feature>
<dbReference type="Gene3D" id="3.10.620.30">
    <property type="match status" value="1"/>
</dbReference>
<dbReference type="PANTHER" id="PTHR42736">
    <property type="entry name" value="PROTEIN-GLUTAMINE GAMMA-GLUTAMYLTRANSFERASE"/>
    <property type="match status" value="1"/>
</dbReference>
<dbReference type="InterPro" id="IPR021878">
    <property type="entry name" value="TgpA_N"/>
</dbReference>
<keyword evidence="2" id="KW-0472">Membrane</keyword>
<keyword evidence="2" id="KW-0812">Transmembrane</keyword>
<name>A0ABU2SEH4_9ACTN</name>
<protein>
    <submittedName>
        <fullName evidence="4">TransglutaminaseTgpA domain-containing protein</fullName>
    </submittedName>
</protein>
<dbReference type="EMBL" id="JAVREV010000029">
    <property type="protein sequence ID" value="MDT0447262.1"/>
    <property type="molecule type" value="Genomic_DNA"/>
</dbReference>
<dbReference type="PANTHER" id="PTHR42736:SF1">
    <property type="entry name" value="PROTEIN-GLUTAMINE GAMMA-GLUTAMYLTRANSFERASE"/>
    <property type="match status" value="1"/>
</dbReference>
<dbReference type="Pfam" id="PF11992">
    <property type="entry name" value="TgpA_N"/>
    <property type="match status" value="1"/>
</dbReference>
<feature type="transmembrane region" description="Helical" evidence="2">
    <location>
        <begin position="623"/>
        <end position="645"/>
    </location>
</feature>
<dbReference type="Pfam" id="PF01841">
    <property type="entry name" value="Transglut_core"/>
    <property type="match status" value="1"/>
</dbReference>
<feature type="transmembrane region" description="Helical" evidence="2">
    <location>
        <begin position="31"/>
        <end position="49"/>
    </location>
</feature>